<dbReference type="Proteomes" id="UP000623958">
    <property type="component" value="Unassembled WGS sequence"/>
</dbReference>
<proteinExistence type="inferred from homology"/>
<evidence type="ECO:0000259" key="2">
    <source>
        <dbReference type="Pfam" id="PF05651"/>
    </source>
</evidence>
<evidence type="ECO:0000259" key="3">
    <source>
        <dbReference type="Pfam" id="PF13556"/>
    </source>
</evidence>
<dbReference type="InterPro" id="IPR051448">
    <property type="entry name" value="CdaR-like_regulators"/>
</dbReference>
<dbReference type="InterPro" id="IPR042070">
    <property type="entry name" value="PucR_C-HTH_sf"/>
</dbReference>
<evidence type="ECO:0000313" key="6">
    <source>
        <dbReference type="Proteomes" id="UP000623958"/>
    </source>
</evidence>
<evidence type="ECO:0000256" key="1">
    <source>
        <dbReference type="ARBA" id="ARBA00006754"/>
    </source>
</evidence>
<protein>
    <submittedName>
        <fullName evidence="5">Transcriptional regulator</fullName>
    </submittedName>
</protein>
<comment type="similarity">
    <text evidence="1">Belongs to the CdaR family.</text>
</comment>
<evidence type="ECO:0000259" key="4">
    <source>
        <dbReference type="Pfam" id="PF17853"/>
    </source>
</evidence>
<dbReference type="InterPro" id="IPR008599">
    <property type="entry name" value="Diacid_rec"/>
</dbReference>
<feature type="domain" description="PucR C-terminal helix-turn-helix" evidence="3">
    <location>
        <begin position="323"/>
        <end position="380"/>
    </location>
</feature>
<organism evidence="5 6">
    <name type="scientific">Xanthomonas boreopolis</name>
    <dbReference type="NCBI Taxonomy" id="86183"/>
    <lineage>
        <taxon>Bacteria</taxon>
        <taxon>Pseudomonadati</taxon>
        <taxon>Pseudomonadota</taxon>
        <taxon>Gammaproteobacteria</taxon>
        <taxon>Lysobacterales</taxon>
        <taxon>Lysobacteraceae</taxon>
        <taxon>Xanthomonas</taxon>
    </lineage>
</organism>
<dbReference type="Gene3D" id="1.10.10.2840">
    <property type="entry name" value="PucR C-terminal helix-turn-helix domain"/>
    <property type="match status" value="1"/>
</dbReference>
<dbReference type="EMBL" id="BNBA01000001">
    <property type="protein sequence ID" value="GHH46304.1"/>
    <property type="molecule type" value="Genomic_DNA"/>
</dbReference>
<sequence length="388" mass="41945">MTIDPQIAQEVVARTMKIIPYNINVMDARGIIIASGTPERVGTLHAGAQQALARGEAVEIGNGLGADARGTKPGINLLMRGRGEVCGVVGITGDPDEIRHFAELVRVTAEMIVEQALLIGELQKQLRYREEFVFQLLRPTGVSAGHMQAWAARLKVDLGTPHAVTVLSLQDGPAAPDAQLASLQAVQAALSARWPGLLLAVTSPRELALVEPCDASGTRAQCAARAAARLAALDKVVAPLLPHGFWLGAGVALPSLEGAAISCRTAREALAIARARKLRTHLVTYYDLSLPVLLADLDTGWKHEQLRQPIELLAHGDQKSGQLIKTLRSWLAHNQNMARTAEALRIHRNTLNYRLQRIQEITGLDLDDIDDLLLLYVGLALSVEGQRR</sequence>
<feature type="domain" description="Putative sugar diacid recognition" evidence="2">
    <location>
        <begin position="3"/>
        <end position="136"/>
    </location>
</feature>
<reference evidence="5" key="1">
    <citation type="journal article" date="2014" name="Int. J. Syst. Evol. Microbiol.">
        <title>Complete genome sequence of Corynebacterium casei LMG S-19264T (=DSM 44701T), isolated from a smear-ripened cheese.</title>
        <authorList>
            <consortium name="US DOE Joint Genome Institute (JGI-PGF)"/>
            <person name="Walter F."/>
            <person name="Albersmeier A."/>
            <person name="Kalinowski J."/>
            <person name="Ruckert C."/>
        </authorList>
    </citation>
    <scope>NUCLEOTIDE SEQUENCE</scope>
    <source>
        <strain evidence="5">JCM 13306</strain>
    </source>
</reference>
<dbReference type="PANTHER" id="PTHR33744:SF15">
    <property type="entry name" value="CARBOHYDRATE DIACID REGULATOR"/>
    <property type="match status" value="1"/>
</dbReference>
<dbReference type="Pfam" id="PF13556">
    <property type="entry name" value="HTH_30"/>
    <property type="match status" value="1"/>
</dbReference>
<evidence type="ECO:0000313" key="5">
    <source>
        <dbReference type="EMBL" id="GHH46304.1"/>
    </source>
</evidence>
<reference evidence="5" key="2">
    <citation type="submission" date="2020-09" db="EMBL/GenBank/DDBJ databases">
        <authorList>
            <person name="Sun Q."/>
            <person name="Ohkuma M."/>
        </authorList>
    </citation>
    <scope>NUCLEOTIDE SEQUENCE</scope>
    <source>
        <strain evidence="5">JCM 13306</strain>
    </source>
</reference>
<dbReference type="PANTHER" id="PTHR33744">
    <property type="entry name" value="CARBOHYDRATE DIACID REGULATOR"/>
    <property type="match status" value="1"/>
</dbReference>
<dbReference type="InterPro" id="IPR025736">
    <property type="entry name" value="PucR_C-HTH_dom"/>
</dbReference>
<dbReference type="InterPro" id="IPR041522">
    <property type="entry name" value="CdaR_GGDEF"/>
</dbReference>
<feature type="domain" description="CdaR GGDEF-like" evidence="4">
    <location>
        <begin position="146"/>
        <end position="272"/>
    </location>
</feature>
<comment type="caution">
    <text evidence="5">The sequence shown here is derived from an EMBL/GenBank/DDBJ whole genome shotgun (WGS) entry which is preliminary data.</text>
</comment>
<keyword evidence="6" id="KW-1185">Reference proteome</keyword>
<dbReference type="RefSeq" id="WP_434028318.1">
    <property type="nucleotide sequence ID" value="NZ_BNBA01000001.1"/>
</dbReference>
<dbReference type="AlphaFoldDB" id="A0A919F4X2"/>
<accession>A0A919F4X2</accession>
<name>A0A919F4X2_9XANT</name>
<dbReference type="Pfam" id="PF05651">
    <property type="entry name" value="Diacid_rec"/>
    <property type="match status" value="1"/>
</dbReference>
<dbReference type="Pfam" id="PF17853">
    <property type="entry name" value="GGDEF_2"/>
    <property type="match status" value="1"/>
</dbReference>
<gene>
    <name evidence="5" type="ORF">GCM10009090_01190</name>
</gene>